<evidence type="ECO:0000313" key="4">
    <source>
        <dbReference type="Proteomes" id="UP000692954"/>
    </source>
</evidence>
<evidence type="ECO:0000256" key="1">
    <source>
        <dbReference type="SAM" id="Coils"/>
    </source>
</evidence>
<dbReference type="EMBL" id="CAJJDN010000011">
    <property type="protein sequence ID" value="CAD8057381.1"/>
    <property type="molecule type" value="Genomic_DNA"/>
</dbReference>
<dbReference type="EMBL" id="CAJJDN010000011">
    <property type="protein sequence ID" value="CAD8057383.1"/>
    <property type="molecule type" value="Genomic_DNA"/>
</dbReference>
<keyword evidence="1" id="KW-0175">Coiled coil</keyword>
<protein>
    <submittedName>
        <fullName evidence="2">Uncharacterized protein</fullName>
    </submittedName>
</protein>
<name>A0A8S1KSP5_9CILI</name>
<gene>
    <name evidence="2" type="ORF">PSON_ATCC_30995.1.T0110189</name>
    <name evidence="3" type="ORF">PSON_ATCC_30995.1.T0110190</name>
</gene>
<evidence type="ECO:0000313" key="2">
    <source>
        <dbReference type="EMBL" id="CAD8057381.1"/>
    </source>
</evidence>
<evidence type="ECO:0000313" key="3">
    <source>
        <dbReference type="EMBL" id="CAD8057383.1"/>
    </source>
</evidence>
<dbReference type="Proteomes" id="UP000692954">
    <property type="component" value="Unassembled WGS sequence"/>
</dbReference>
<proteinExistence type="predicted"/>
<feature type="coiled-coil region" evidence="1">
    <location>
        <begin position="53"/>
        <end position="143"/>
    </location>
</feature>
<reference evidence="2" key="1">
    <citation type="submission" date="2021-01" db="EMBL/GenBank/DDBJ databases">
        <authorList>
            <consortium name="Genoscope - CEA"/>
            <person name="William W."/>
        </authorList>
    </citation>
    <scope>NUCLEOTIDE SEQUENCE</scope>
</reference>
<dbReference type="AlphaFoldDB" id="A0A8S1KSP5"/>
<keyword evidence="4" id="KW-1185">Reference proteome</keyword>
<organism evidence="2 4">
    <name type="scientific">Paramecium sonneborni</name>
    <dbReference type="NCBI Taxonomy" id="65129"/>
    <lineage>
        <taxon>Eukaryota</taxon>
        <taxon>Sar</taxon>
        <taxon>Alveolata</taxon>
        <taxon>Ciliophora</taxon>
        <taxon>Intramacronucleata</taxon>
        <taxon>Oligohymenophorea</taxon>
        <taxon>Peniculida</taxon>
        <taxon>Parameciidae</taxon>
        <taxon>Paramecium</taxon>
    </lineage>
</organism>
<dbReference type="OrthoDB" id="302782at2759"/>
<comment type="caution">
    <text evidence="2">The sequence shown here is derived from an EMBL/GenBank/DDBJ whole genome shotgun (WGS) entry which is preliminary data.</text>
</comment>
<accession>A0A8S1KSP5</accession>
<sequence>MFSARDQLSFSRKTLQHYSIGCQKPFRYATQYCGDNEFSSSLFNSDYELIRTKEKYKQKCEQIDMKKNQLNSDHLDLELRAEKLKQGENEVKCMAELLKRKLKQIKLQEQQVKENQNSFVDKLKDKELTLNEQQKLIQEKHDQLDIREQQLKIQEQSLAEKESLLKEQINYYTQFNERLKVNSEEMNKKEQFYIHQINKMNQTVENLLYHENHIRDLEFKLTQQIQGLKDFDNQIRIQVLNCIQQEELIEQKEQGILKSQELINRKLLWDQKNITRQHLQQISNYMSDQKYY</sequence>